<evidence type="ECO:0000259" key="4">
    <source>
        <dbReference type="PROSITE" id="PS01124"/>
    </source>
</evidence>
<accession>A0A329QFJ1</accession>
<dbReference type="InterPro" id="IPR020449">
    <property type="entry name" value="Tscrpt_reg_AraC-type_HTH"/>
</dbReference>
<dbReference type="InterPro" id="IPR009057">
    <property type="entry name" value="Homeodomain-like_sf"/>
</dbReference>
<dbReference type="PANTHER" id="PTHR46796:SF7">
    <property type="entry name" value="ARAC FAMILY TRANSCRIPTIONAL REGULATOR"/>
    <property type="match status" value="1"/>
</dbReference>
<keyword evidence="2" id="KW-0238">DNA-binding</keyword>
<dbReference type="Gene3D" id="1.10.10.60">
    <property type="entry name" value="Homeodomain-like"/>
    <property type="match status" value="2"/>
</dbReference>
<keyword evidence="6" id="KW-1185">Reference proteome</keyword>
<dbReference type="AlphaFoldDB" id="A0A329QFJ1"/>
<dbReference type="PROSITE" id="PS01124">
    <property type="entry name" value="HTH_ARAC_FAMILY_2"/>
    <property type="match status" value="1"/>
</dbReference>
<dbReference type="RefSeq" id="WP_112259603.1">
    <property type="nucleotide sequence ID" value="NZ_QMIG01000022.1"/>
</dbReference>
<dbReference type="GO" id="GO:0003700">
    <property type="term" value="F:DNA-binding transcription factor activity"/>
    <property type="evidence" value="ECO:0007669"/>
    <property type="project" value="InterPro"/>
</dbReference>
<dbReference type="Proteomes" id="UP000250462">
    <property type="component" value="Unassembled WGS sequence"/>
</dbReference>
<evidence type="ECO:0000256" key="3">
    <source>
        <dbReference type="ARBA" id="ARBA00023163"/>
    </source>
</evidence>
<dbReference type="Pfam" id="PF12833">
    <property type="entry name" value="HTH_18"/>
    <property type="match status" value="1"/>
</dbReference>
<gene>
    <name evidence="5" type="ORF">DPM12_17265</name>
</gene>
<evidence type="ECO:0000256" key="1">
    <source>
        <dbReference type="ARBA" id="ARBA00023015"/>
    </source>
</evidence>
<dbReference type="PANTHER" id="PTHR46796">
    <property type="entry name" value="HTH-TYPE TRANSCRIPTIONAL ACTIVATOR RHAS-RELATED"/>
    <property type="match status" value="1"/>
</dbReference>
<dbReference type="GO" id="GO:0043565">
    <property type="term" value="F:sequence-specific DNA binding"/>
    <property type="evidence" value="ECO:0007669"/>
    <property type="project" value="InterPro"/>
</dbReference>
<evidence type="ECO:0000256" key="2">
    <source>
        <dbReference type="ARBA" id="ARBA00023125"/>
    </source>
</evidence>
<dbReference type="InterPro" id="IPR011051">
    <property type="entry name" value="RmlC_Cupin_sf"/>
</dbReference>
<organism evidence="5 6">
    <name type="scientific">Phytoactinopolyspora halophila</name>
    <dbReference type="NCBI Taxonomy" id="1981511"/>
    <lineage>
        <taxon>Bacteria</taxon>
        <taxon>Bacillati</taxon>
        <taxon>Actinomycetota</taxon>
        <taxon>Actinomycetes</taxon>
        <taxon>Jiangellales</taxon>
        <taxon>Jiangellaceae</taxon>
        <taxon>Phytoactinopolyspora</taxon>
    </lineage>
</organism>
<keyword evidence="1" id="KW-0805">Transcription regulation</keyword>
<dbReference type="InterPro" id="IPR018062">
    <property type="entry name" value="HTH_AraC-typ_CS"/>
</dbReference>
<comment type="caution">
    <text evidence="5">The sequence shown here is derived from an EMBL/GenBank/DDBJ whole genome shotgun (WGS) entry which is preliminary data.</text>
</comment>
<dbReference type="PRINTS" id="PR00032">
    <property type="entry name" value="HTHARAC"/>
</dbReference>
<sequence>MDILSDVISAMRAGRPGIVRAEWHSPWGRRFPDDPGTAGFIVILQGSCWLLSDDADPVPISPGDVLFFPHGDGCMLADSPGTPLDDSPTGDLLADTEVFTTISFGEDTGVAPTVMLCGGYTLNPSWTHPLLRSLPATIHIPARVGRHPGLRAAVDILGTEIDGGNIGADAIVSVALDMLLLYILRAWFEEVPAHQTGSGWAAALADPAVNAALNAIHQDPARSWTVQDLAGVARLSRAAFSRRFSSLTGQPPMAYLTWWRLTVAADMLRTSDASLDSVAARVGYGSEFAFANAFKRQYGVAPGRYRRRSRGTG</sequence>
<dbReference type="Pfam" id="PF12852">
    <property type="entry name" value="Cupin_6"/>
    <property type="match status" value="1"/>
</dbReference>
<dbReference type="OrthoDB" id="241790at2"/>
<feature type="domain" description="HTH araC/xylS-type" evidence="4">
    <location>
        <begin position="210"/>
        <end position="308"/>
    </location>
</feature>
<dbReference type="SUPFAM" id="SSF46689">
    <property type="entry name" value="Homeodomain-like"/>
    <property type="match status" value="2"/>
</dbReference>
<evidence type="ECO:0000313" key="5">
    <source>
        <dbReference type="EMBL" id="RAW11094.1"/>
    </source>
</evidence>
<evidence type="ECO:0000313" key="6">
    <source>
        <dbReference type="Proteomes" id="UP000250462"/>
    </source>
</evidence>
<reference evidence="5 6" key="1">
    <citation type="submission" date="2018-06" db="EMBL/GenBank/DDBJ databases">
        <title>Phytoactinopolyspora halophila sp. nov., a novel halophilic actinomycete isolated from a saline soil in China.</title>
        <authorList>
            <person name="Tang S.-K."/>
        </authorList>
    </citation>
    <scope>NUCLEOTIDE SEQUENCE [LARGE SCALE GENOMIC DNA]</scope>
    <source>
        <strain evidence="5 6">YIM 96934</strain>
    </source>
</reference>
<dbReference type="EMBL" id="QMIG01000022">
    <property type="protein sequence ID" value="RAW11094.1"/>
    <property type="molecule type" value="Genomic_DNA"/>
</dbReference>
<name>A0A329QFJ1_9ACTN</name>
<dbReference type="SMART" id="SM00342">
    <property type="entry name" value="HTH_ARAC"/>
    <property type="match status" value="1"/>
</dbReference>
<dbReference type="InterPro" id="IPR032783">
    <property type="entry name" value="AraC_lig"/>
</dbReference>
<dbReference type="PROSITE" id="PS00041">
    <property type="entry name" value="HTH_ARAC_FAMILY_1"/>
    <property type="match status" value="1"/>
</dbReference>
<keyword evidence="3" id="KW-0804">Transcription</keyword>
<protein>
    <submittedName>
        <fullName evidence="5">AraC family transcriptional regulator</fullName>
    </submittedName>
</protein>
<dbReference type="SUPFAM" id="SSF51182">
    <property type="entry name" value="RmlC-like cupins"/>
    <property type="match status" value="1"/>
</dbReference>
<dbReference type="InterPro" id="IPR018060">
    <property type="entry name" value="HTH_AraC"/>
</dbReference>
<proteinExistence type="predicted"/>
<dbReference type="InterPro" id="IPR050204">
    <property type="entry name" value="AraC_XylS_family_regulators"/>
</dbReference>